<evidence type="ECO:0000313" key="3">
    <source>
        <dbReference type="Proteomes" id="UP000249620"/>
    </source>
</evidence>
<feature type="domain" description="Gliding motility-associated protein GldM C-terminal" evidence="1">
    <location>
        <begin position="20"/>
        <end position="106"/>
    </location>
</feature>
<accession>A0A327YRZ5</accession>
<protein>
    <recommendedName>
        <fullName evidence="1">Gliding motility-associated protein GldM C-terminal domain-containing protein</fullName>
    </recommendedName>
</protein>
<dbReference type="Proteomes" id="UP000249620">
    <property type="component" value="Unassembled WGS sequence"/>
</dbReference>
<comment type="caution">
    <text evidence="2">The sequence shown here is derived from an EMBL/GenBank/DDBJ whole genome shotgun (WGS) entry which is preliminary data.</text>
</comment>
<name>A0A327YRZ5_9FLAO</name>
<dbReference type="Pfam" id="PF12080">
    <property type="entry name" value="GldM_4th"/>
    <property type="match status" value="1"/>
</dbReference>
<evidence type="ECO:0000313" key="2">
    <source>
        <dbReference type="EMBL" id="RAK23683.1"/>
    </source>
</evidence>
<dbReference type="EMBL" id="QLMI01000003">
    <property type="protein sequence ID" value="RAK23683.1"/>
    <property type="molecule type" value="Genomic_DNA"/>
</dbReference>
<proteinExistence type="predicted"/>
<reference evidence="2 3" key="1">
    <citation type="submission" date="2018-06" db="EMBL/GenBank/DDBJ databases">
        <title>Genomic Encyclopedia of Type Strains, Phase III (KMG-III): the genomes of soil and plant-associated and newly described type strains.</title>
        <authorList>
            <person name="Whitman W."/>
        </authorList>
    </citation>
    <scope>NUCLEOTIDE SEQUENCE [LARGE SCALE GENOMIC DNA]</scope>
    <source>
        <strain evidence="2 3">CGMCC 1.12398</strain>
    </source>
</reference>
<organism evidence="2 3">
    <name type="scientific">Flavobacterium aquaticum</name>
    <dbReference type="NCBI Taxonomy" id="1236486"/>
    <lineage>
        <taxon>Bacteria</taxon>
        <taxon>Pseudomonadati</taxon>
        <taxon>Bacteroidota</taxon>
        <taxon>Flavobacteriia</taxon>
        <taxon>Flavobacteriales</taxon>
        <taxon>Flavobacteriaceae</taxon>
        <taxon>Flavobacterium</taxon>
    </lineage>
</organism>
<dbReference type="RefSeq" id="WP_394338064.1">
    <property type="nucleotide sequence ID" value="NZ_QLMI01000003.1"/>
</dbReference>
<sequence length="108" mass="12271">MHQTTINGDYSTFRSSLEFKIEELIDAEIGVKFIDCFFITCEVSQFNLKVGSYPTIVIIGNKITPEALELIKKARKKDIILINQIKGKYSGFDGFIKNPRPIAFKIIP</sequence>
<evidence type="ECO:0000259" key="1">
    <source>
        <dbReference type="Pfam" id="PF12080"/>
    </source>
</evidence>
<dbReference type="AlphaFoldDB" id="A0A327YRZ5"/>
<dbReference type="InterPro" id="IPR022719">
    <property type="entry name" value="Motility-assoc_prot_GldM_C"/>
</dbReference>
<gene>
    <name evidence="2" type="ORF">B0I03_103148</name>
</gene>
<keyword evidence="3" id="KW-1185">Reference proteome</keyword>